<sequence length="205" mass="23926">MLKCFLLLVGIVCIPLVLCLRGLILGPGRWLVLHMGHCEDQVEYPMVYEVTRKKINRTHDCFDAHMIFDRDVNTSFSIQIDVFQEVDGGFKFYETIKDDNYCAFLMRHAGENMRRGLTLAHIDPPECPFLKGEVIMKNFVMDYRELAKHGVYGTFLANLYFIYEDLKYTCVQTILNFDEYESDYNDEEEEEDDDDDDEGIVGKLL</sequence>
<dbReference type="Proteomes" id="UP000249218">
    <property type="component" value="Unassembled WGS sequence"/>
</dbReference>
<evidence type="ECO:0000313" key="2">
    <source>
        <dbReference type="EMBL" id="PZC70488.1"/>
    </source>
</evidence>
<feature type="compositionally biased region" description="Acidic residues" evidence="1">
    <location>
        <begin position="183"/>
        <end position="199"/>
    </location>
</feature>
<reference evidence="2 4" key="1">
    <citation type="journal article" date="2017" name="BMC Biol.">
        <title>Genomic innovations, transcriptional plasticity and gene loss underlying the evolution and divergence of two highly polyphagous and invasive Helicoverpa pest species.</title>
        <authorList>
            <person name="Pearce S.L."/>
            <person name="Clarke D.F."/>
            <person name="East P.D."/>
            <person name="Elfekih S."/>
            <person name="Gordon K.H."/>
            <person name="Jermiin L.S."/>
            <person name="McGaughran A."/>
            <person name="Oakeshott J.G."/>
            <person name="Papanikolaou A."/>
            <person name="Perera O.P."/>
            <person name="Rane R.V."/>
            <person name="Richards S."/>
            <person name="Tay W.T."/>
            <person name="Walsh T.K."/>
            <person name="Anderson A."/>
            <person name="Anderson C.J."/>
            <person name="Asgari S."/>
            <person name="Board P.G."/>
            <person name="Bretschneider A."/>
            <person name="Campbell P.M."/>
            <person name="Chertemps T."/>
            <person name="Christeller J.T."/>
            <person name="Coppin C.W."/>
            <person name="Downes S.J."/>
            <person name="Duan G."/>
            <person name="Farnsworth C.A."/>
            <person name="Good R.T."/>
            <person name="Han L.B."/>
            <person name="Han Y.C."/>
            <person name="Hatje K."/>
            <person name="Horne I."/>
            <person name="Huang Y.P."/>
            <person name="Hughes D.S."/>
            <person name="Jacquin-Joly E."/>
            <person name="James W."/>
            <person name="Jhangiani S."/>
            <person name="Kollmar M."/>
            <person name="Kuwar S.S."/>
            <person name="Li S."/>
            <person name="Liu N.Y."/>
            <person name="Maibeche M.T."/>
            <person name="Miller J.R."/>
            <person name="Montagne N."/>
            <person name="Perry T."/>
            <person name="Qu J."/>
            <person name="Song S.V."/>
            <person name="Sutton G.G."/>
            <person name="Vogel H."/>
            <person name="Walenz B.P."/>
            <person name="Xu W."/>
            <person name="Zhang H.J."/>
            <person name="Zou Z."/>
            <person name="Batterham P."/>
            <person name="Edwards O.R."/>
            <person name="Feyereisen R."/>
            <person name="Gibbs R.A."/>
            <person name="Heckel D.G."/>
            <person name="McGrath A."/>
            <person name="Robin C."/>
            <person name="Scherer S.E."/>
            <person name="Worley K.C."/>
            <person name="Wu Y.D."/>
        </authorList>
    </citation>
    <scope>NUCLEOTIDE SEQUENCE [LARGE SCALE GENOMIC DNA]</scope>
    <source>
        <strain evidence="2">Harm_GR_Male_#8</strain>
        <tissue evidence="2">Whole organism</tissue>
    </source>
</reference>
<protein>
    <recommendedName>
        <fullName evidence="5">MD-2-related lipid-recognition domain-containing protein</fullName>
    </recommendedName>
</protein>
<name>A0A2W1B2F2_HELAM</name>
<evidence type="ECO:0000256" key="1">
    <source>
        <dbReference type="SAM" id="MobiDB-lite"/>
    </source>
</evidence>
<evidence type="ECO:0008006" key="5">
    <source>
        <dbReference type="Google" id="ProtNLM"/>
    </source>
</evidence>
<evidence type="ECO:0000313" key="3">
    <source>
        <dbReference type="EMBL" id="PZC74289.1"/>
    </source>
</evidence>
<dbReference type="EMBL" id="KZ150586">
    <property type="protein sequence ID" value="PZC70488.1"/>
    <property type="molecule type" value="Genomic_DNA"/>
</dbReference>
<dbReference type="OrthoDB" id="8179976at2759"/>
<proteinExistence type="predicted"/>
<organism evidence="2 4">
    <name type="scientific">Helicoverpa armigera</name>
    <name type="common">Cotton bollworm</name>
    <name type="synonym">Heliothis armigera</name>
    <dbReference type="NCBI Taxonomy" id="29058"/>
    <lineage>
        <taxon>Eukaryota</taxon>
        <taxon>Metazoa</taxon>
        <taxon>Ecdysozoa</taxon>
        <taxon>Arthropoda</taxon>
        <taxon>Hexapoda</taxon>
        <taxon>Insecta</taxon>
        <taxon>Pterygota</taxon>
        <taxon>Neoptera</taxon>
        <taxon>Endopterygota</taxon>
        <taxon>Lepidoptera</taxon>
        <taxon>Glossata</taxon>
        <taxon>Ditrysia</taxon>
        <taxon>Noctuoidea</taxon>
        <taxon>Noctuidae</taxon>
        <taxon>Heliothinae</taxon>
        <taxon>Helicoverpa</taxon>
    </lineage>
</organism>
<evidence type="ECO:0000313" key="4">
    <source>
        <dbReference type="Proteomes" id="UP000249218"/>
    </source>
</evidence>
<dbReference type="AlphaFoldDB" id="A0A2W1B2F2"/>
<accession>A0A2W1B2F2</accession>
<keyword evidence="4" id="KW-1185">Reference proteome</keyword>
<gene>
    <name evidence="2" type="primary">HaOG215882</name>
    <name evidence="3" type="synonym">HaOG207981</name>
    <name evidence="3" type="ORF">B5X24_HaOG207981</name>
    <name evidence="2" type="ORF">B5X24_HaOG215882</name>
</gene>
<reference evidence="2" key="2">
    <citation type="submission" date="2017-05" db="EMBL/GenBank/DDBJ databases">
        <authorList>
            <person name="Song R."/>
            <person name="Chenine A.L."/>
            <person name="Ruprecht R.M."/>
        </authorList>
    </citation>
    <scope>NUCLEOTIDE SEQUENCE</scope>
    <source>
        <strain evidence="2">Harm_GR_Male_#8</strain>
        <tissue evidence="2">Whole organism</tissue>
    </source>
</reference>
<dbReference type="EMBL" id="KZ150057">
    <property type="protein sequence ID" value="PZC74289.1"/>
    <property type="molecule type" value="Genomic_DNA"/>
</dbReference>
<feature type="region of interest" description="Disordered" evidence="1">
    <location>
        <begin position="183"/>
        <end position="205"/>
    </location>
</feature>